<reference evidence="3" key="1">
    <citation type="submission" date="2017-01" db="EMBL/GenBank/DDBJ databases">
        <authorList>
            <person name="Wang Y."/>
            <person name="White M."/>
            <person name="Kvist S."/>
            <person name="Moncalvo J.-M."/>
        </authorList>
    </citation>
    <scope>NUCLEOTIDE SEQUENCE [LARGE SCALE GENOMIC DNA]</scope>
    <source>
        <strain evidence="3">ID-206-W2</strain>
    </source>
</reference>
<evidence type="ECO:0000313" key="2">
    <source>
        <dbReference type="EMBL" id="OMJ26899.1"/>
    </source>
</evidence>
<sequence length="342" mass="38947">MLKHGVTPDVWNTSHIYPIPKSSDSNTIDNFRPIALTPMLRRIFESIFLEYLNSTEISKFIQYQAGFRKGYSTLTHSIISHDLFYLSAENKRPDRIFIDLKQAYDRVDNDILLKKVKDKSQSDLITTVIYMLFTNCHSTISINGAISEPIKRGRGLFQGSLLSPFLFNVYIDDLIIKLSSNNMIPSALLFADDIQLMPVDYCDATRLIKIVEDWCSINRMEINVKKSGFTGPSLWPLTINGHSIPRPMSYKYLGLPINKEGINWLSFVTDCTTKSNKILKYMQVKGNNWPPITRLALFKSNIRSIWEYAAPLMALALSEVEFGLLEQAQQGSLAWVVAEKSS</sequence>
<dbReference type="GO" id="GO:0003964">
    <property type="term" value="F:RNA-directed DNA polymerase activity"/>
    <property type="evidence" value="ECO:0007669"/>
    <property type="project" value="UniProtKB-KW"/>
</dbReference>
<evidence type="ECO:0000259" key="1">
    <source>
        <dbReference type="PROSITE" id="PS50878"/>
    </source>
</evidence>
<keyword evidence="3" id="KW-1185">Reference proteome</keyword>
<proteinExistence type="predicted"/>
<dbReference type="InterPro" id="IPR043502">
    <property type="entry name" value="DNA/RNA_pol_sf"/>
</dbReference>
<gene>
    <name evidence="2" type="ORF">AYI69_g3686</name>
</gene>
<dbReference type="OrthoDB" id="5568880at2759"/>
<comment type="caution">
    <text evidence="2">The sequence shown here is derived from an EMBL/GenBank/DDBJ whole genome shotgun (WGS) entry which is preliminary data.</text>
</comment>
<dbReference type="Pfam" id="PF00078">
    <property type="entry name" value="RVT_1"/>
    <property type="match status" value="1"/>
</dbReference>
<keyword evidence="2" id="KW-0695">RNA-directed DNA polymerase</keyword>
<protein>
    <submittedName>
        <fullName evidence="2">Putative RNA-directed DNA polymerase from transposon BS</fullName>
    </submittedName>
</protein>
<dbReference type="CDD" id="cd01650">
    <property type="entry name" value="RT_nLTR_like"/>
    <property type="match status" value="1"/>
</dbReference>
<dbReference type="Proteomes" id="UP000187429">
    <property type="component" value="Unassembled WGS sequence"/>
</dbReference>
<dbReference type="AlphaFoldDB" id="A0A1R1YJ03"/>
<evidence type="ECO:0000313" key="3">
    <source>
        <dbReference type="Proteomes" id="UP000187429"/>
    </source>
</evidence>
<keyword evidence="2" id="KW-0548">Nucleotidyltransferase</keyword>
<accession>A0A1R1YJ03</accession>
<organism evidence="2 3">
    <name type="scientific">Smittium culicis</name>
    <dbReference type="NCBI Taxonomy" id="133412"/>
    <lineage>
        <taxon>Eukaryota</taxon>
        <taxon>Fungi</taxon>
        <taxon>Fungi incertae sedis</taxon>
        <taxon>Zoopagomycota</taxon>
        <taxon>Kickxellomycotina</taxon>
        <taxon>Harpellomycetes</taxon>
        <taxon>Harpellales</taxon>
        <taxon>Legeriomycetaceae</taxon>
        <taxon>Smittium</taxon>
    </lineage>
</organism>
<dbReference type="EMBL" id="LSSM01001294">
    <property type="protein sequence ID" value="OMJ26899.1"/>
    <property type="molecule type" value="Genomic_DNA"/>
</dbReference>
<dbReference type="PROSITE" id="PS50878">
    <property type="entry name" value="RT_POL"/>
    <property type="match status" value="1"/>
</dbReference>
<keyword evidence="2" id="KW-0808">Transferase</keyword>
<feature type="domain" description="Reverse transcriptase" evidence="1">
    <location>
        <begin position="1"/>
        <end position="257"/>
    </location>
</feature>
<dbReference type="InterPro" id="IPR000477">
    <property type="entry name" value="RT_dom"/>
</dbReference>
<dbReference type="SUPFAM" id="SSF56672">
    <property type="entry name" value="DNA/RNA polymerases"/>
    <property type="match status" value="1"/>
</dbReference>
<name>A0A1R1YJ03_9FUNG</name>
<dbReference type="PANTHER" id="PTHR19446">
    <property type="entry name" value="REVERSE TRANSCRIPTASES"/>
    <property type="match status" value="1"/>
</dbReference>